<dbReference type="Proteomes" id="UP001320706">
    <property type="component" value="Unassembled WGS sequence"/>
</dbReference>
<comment type="caution">
    <text evidence="1">The sequence shown here is derived from an EMBL/GenBank/DDBJ whole genome shotgun (WGS) entry which is preliminary data.</text>
</comment>
<gene>
    <name evidence="1" type="ORF">M8818_002002</name>
</gene>
<keyword evidence="2" id="KW-1185">Reference proteome</keyword>
<accession>A0ACC3SIP8</accession>
<dbReference type="EMBL" id="JAMKPW020000008">
    <property type="protein sequence ID" value="KAK8215381.1"/>
    <property type="molecule type" value="Genomic_DNA"/>
</dbReference>
<organism evidence="1 2">
    <name type="scientific">Zalaria obscura</name>
    <dbReference type="NCBI Taxonomy" id="2024903"/>
    <lineage>
        <taxon>Eukaryota</taxon>
        <taxon>Fungi</taxon>
        <taxon>Dikarya</taxon>
        <taxon>Ascomycota</taxon>
        <taxon>Pezizomycotina</taxon>
        <taxon>Dothideomycetes</taxon>
        <taxon>Dothideomycetidae</taxon>
        <taxon>Dothideales</taxon>
        <taxon>Zalariaceae</taxon>
        <taxon>Zalaria</taxon>
    </lineage>
</organism>
<name>A0ACC3SIP8_9PEZI</name>
<reference evidence="1" key="1">
    <citation type="submission" date="2024-02" db="EMBL/GenBank/DDBJ databases">
        <title>Metagenome Assembled Genome of Zalaria obscura JY119.</title>
        <authorList>
            <person name="Vighnesh L."/>
            <person name="Jagadeeshwari U."/>
            <person name="Venkata Ramana C."/>
            <person name="Sasikala C."/>
        </authorList>
    </citation>
    <scope>NUCLEOTIDE SEQUENCE</scope>
    <source>
        <strain evidence="1">JY119</strain>
    </source>
</reference>
<evidence type="ECO:0000313" key="2">
    <source>
        <dbReference type="Proteomes" id="UP001320706"/>
    </source>
</evidence>
<proteinExistence type="predicted"/>
<sequence length="124" mass="13857">MAERKARLAAQPKKRAPDSATVTSTDTNTADWTTATTTSWVATSTVTWTGKLAIPRLRLNTKLTWHSGGDGVENDDNYHHFDDDEGRGYRSYYHYYCRDAMTVTKTYVNPASSTVCKAKGGRMK</sequence>
<protein>
    <submittedName>
        <fullName evidence="1">Uncharacterized protein</fullName>
    </submittedName>
</protein>
<evidence type="ECO:0000313" key="1">
    <source>
        <dbReference type="EMBL" id="KAK8215381.1"/>
    </source>
</evidence>